<dbReference type="Proteomes" id="UP001652662">
    <property type="component" value="Chromosome 3"/>
</dbReference>
<dbReference type="InterPro" id="IPR003593">
    <property type="entry name" value="AAA+_ATPase"/>
</dbReference>
<sequence>MTRRRIYWVPSSSGGLINLGLDVGDDMASGLSYKPYTLEGGPWTQQAGNPAAPEKAEGLPWGKYSAAWRNMIPFRPKPKFPAPQPMDDAGLFSYLLLSWLTPLMIRGLQKRLDENTIPQLSVHDASAKNAKRLRLLWEEEVSRRGPEKASVLHVMLSFQRTRVLFATLLGCCLCLWSLLGPVLIIPKILEYSEEQPGNIVYGVGLCFTLFLSECLKSLSLCSCWVINQHTAIRFHTAVSSFAFEKLMQFKSLTHITTGEAINFFTRDTKYLFEGMYYGPLTLFSGLFLIACNITSCLVLGPTALIATVCFLLILPLEVFFIRRIVKIQNDTADVSNQRIRVTSEVLTYIKLIKMYTWEKPFAKVIKDLRRKERKLLEESGFLQSLTMATFFMACTVAMTLMFLIHTCLQLKLTAPAAFTTVATLSPLRLSVLFVPFAIKGLTNSKSAGERFKKFFLQESPVLYVQALKDPSKPLVLEEATLSWQQTCPRIVRGALELERNRRTPKGTIGAQPPLGALRPQDKGDSPAPELYKVNLVLSKGTMLGICGNSGSGKSSLLSAILGEMHLQEGLVGVHGSLAYVPQQPWMIGASIRENILMGVQYDKARYLQVLHCCSLNRDLEILPFGDMTEIGERGLNLSGGQKQRISLARAVYADRDVYLLDDPMSALDNHVAKHVFEECIQKMLRGKSVVLVTHQMQYLEFCDEIILLEDGKICEKGIHSELIQKKGRYAQLIQKMPREATQVISTQPHPHSPQGGALPASGVCASSQDVLQDPARRAQEPQVEGQARTTFQEEPLPDDAVLENQLTKKEKMEEGSLRWSVYHHYIQAAGGYLVSVMVFLLMLVFIFLTTFNMWWLNHWLEQGSGANSSQESNRTPADPGDILENPQLPFYQLVYGLSTLAVICVGIGCSKAFTKVTRKASTALHNQLFHKVSRYPMSFFDTTPRGRLLNCFVGDLDMLDQFFPSVAEHFLLLILLIISTLLIVSVLSPYVLLLGAIIAIFGFVYCMMFKRAITVFKRLETYSRSPLLSHILTSLHGLSSIHVYGKTEDFINEFKRLTDTHNNYLLMFLSSIRWAALRLELITNLMTLAVALFVAFGISSAPYSSKAMALSLVLQLTVNFQAITRVGTETESCFTAVEKSLQYMKMCAPEAPLHTEGGSCPHGWPQRGEITFQDYQMKYRDNTPIVLNGINLTIHGQEVVGIVGRTGSGKSSLGVALFRLVEPAAGRILIDGVDICSIGLEDLRSKVSIIPQDPVLFSGTIRFNLDPFDCYTDKQIWDVLERTFLSKTISKFPQRLQAEVVENGENFSVGERQLLCIARALLRNSKIILIDEATASIDMQTDTLIQRTIREAFQGCTVLVIAHRIPTVLNCDRILVMRDGKVAEFDRPEVLQKQPGSMFAALLGTASSSSSKGEMGTSAGEAGGRVPQGSPRVQQ</sequence>
<keyword evidence="5 13" id="KW-0067">ATP-binding</keyword>
<dbReference type="GO" id="GO:0005524">
    <property type="term" value="F:ATP binding"/>
    <property type="evidence" value="ECO:0007669"/>
    <property type="project" value="UniProtKB-KW"/>
</dbReference>
<dbReference type="PROSITE" id="PS50893">
    <property type="entry name" value="ABC_TRANSPORTER_2"/>
    <property type="match status" value="2"/>
</dbReference>
<feature type="transmembrane region" description="Helical" evidence="9">
    <location>
        <begin position="276"/>
        <end position="295"/>
    </location>
</feature>
<feature type="transmembrane region" description="Helical" evidence="9">
    <location>
        <begin position="416"/>
        <end position="438"/>
    </location>
</feature>
<dbReference type="SMART" id="SM00382">
    <property type="entry name" value="AAA"/>
    <property type="match status" value="2"/>
</dbReference>
<feature type="transmembrane region" description="Helical" evidence="9">
    <location>
        <begin position="163"/>
        <end position="184"/>
    </location>
</feature>
<feature type="region of interest" description="Disordered" evidence="8">
    <location>
        <begin position="774"/>
        <end position="794"/>
    </location>
</feature>
<comment type="subcellular location">
    <subcellularLocation>
        <location evidence="1">Membrane</location>
    </subcellularLocation>
</comment>
<dbReference type="InterPro" id="IPR027417">
    <property type="entry name" value="P-loop_NTPase"/>
</dbReference>
<organism evidence="12 14">
    <name type="scientific">Equus przewalskii</name>
    <name type="common">Przewalski's horse</name>
    <name type="synonym">Equus caballus przewalskii</name>
    <dbReference type="NCBI Taxonomy" id="9798"/>
    <lineage>
        <taxon>Eukaryota</taxon>
        <taxon>Metazoa</taxon>
        <taxon>Chordata</taxon>
        <taxon>Craniata</taxon>
        <taxon>Vertebrata</taxon>
        <taxon>Euteleostomi</taxon>
        <taxon>Mammalia</taxon>
        <taxon>Eutheria</taxon>
        <taxon>Laurasiatheria</taxon>
        <taxon>Perissodactyla</taxon>
        <taxon>Equidae</taxon>
        <taxon>Equus</taxon>
    </lineage>
</organism>
<dbReference type="Pfam" id="PF00005">
    <property type="entry name" value="ABC_tran"/>
    <property type="match status" value="2"/>
</dbReference>
<dbReference type="InterPro" id="IPR017871">
    <property type="entry name" value="ABC_transporter-like_CS"/>
</dbReference>
<dbReference type="CDD" id="cd03244">
    <property type="entry name" value="ABCC_MRP_domain2"/>
    <property type="match status" value="1"/>
</dbReference>
<dbReference type="CDD" id="cd18599">
    <property type="entry name" value="ABC_6TM_MRP5_8_9_D2"/>
    <property type="match status" value="1"/>
</dbReference>
<feature type="domain" description="ABC transmembrane type-1" evidence="11">
    <location>
        <begin position="836"/>
        <end position="1132"/>
    </location>
</feature>
<keyword evidence="7 9" id="KW-0472">Membrane</keyword>
<accession>A0ABM4NXP9</accession>
<dbReference type="RefSeq" id="XP_070469720.1">
    <property type="nucleotide sequence ID" value="XM_070613619.1"/>
</dbReference>
<dbReference type="PROSITE" id="PS00211">
    <property type="entry name" value="ABC_TRANSPORTER_1"/>
    <property type="match status" value="2"/>
</dbReference>
<feature type="transmembrane region" description="Helical" evidence="9">
    <location>
        <begin position="966"/>
        <end position="984"/>
    </location>
</feature>
<gene>
    <name evidence="13 14 15" type="primary">ABCC11</name>
</gene>
<keyword evidence="2" id="KW-0813">Transport</keyword>
<evidence type="ECO:0000256" key="9">
    <source>
        <dbReference type="SAM" id="Phobius"/>
    </source>
</evidence>
<keyword evidence="12" id="KW-1185">Reference proteome</keyword>
<evidence type="ECO:0000256" key="1">
    <source>
        <dbReference type="ARBA" id="ARBA00004370"/>
    </source>
</evidence>
<keyword evidence="6 9" id="KW-1133">Transmembrane helix</keyword>
<dbReference type="InterPro" id="IPR011527">
    <property type="entry name" value="ABC1_TM_dom"/>
</dbReference>
<evidence type="ECO:0000313" key="13">
    <source>
        <dbReference type="RefSeq" id="XP_070469720.1"/>
    </source>
</evidence>
<dbReference type="PROSITE" id="PS50929">
    <property type="entry name" value="ABC_TM1F"/>
    <property type="match status" value="2"/>
</dbReference>
<evidence type="ECO:0000256" key="6">
    <source>
        <dbReference type="ARBA" id="ARBA00022989"/>
    </source>
</evidence>
<dbReference type="Gene3D" id="1.20.1560.10">
    <property type="entry name" value="ABC transporter type 1, transmembrane domain"/>
    <property type="match status" value="2"/>
</dbReference>
<dbReference type="SUPFAM" id="SSF52540">
    <property type="entry name" value="P-loop containing nucleoside triphosphate hydrolases"/>
    <property type="match status" value="2"/>
</dbReference>
<dbReference type="RefSeq" id="XP_070469722.1">
    <property type="nucleotide sequence ID" value="XM_070613621.1"/>
</dbReference>
<feature type="transmembrane region" description="Helical" evidence="9">
    <location>
        <begin position="380"/>
        <end position="404"/>
    </location>
</feature>
<evidence type="ECO:0000259" key="10">
    <source>
        <dbReference type="PROSITE" id="PS50893"/>
    </source>
</evidence>
<evidence type="ECO:0000256" key="7">
    <source>
        <dbReference type="ARBA" id="ARBA00023136"/>
    </source>
</evidence>
<feature type="domain" description="ABC transporter" evidence="10">
    <location>
        <begin position="495"/>
        <end position="735"/>
    </location>
</feature>
<evidence type="ECO:0000256" key="3">
    <source>
        <dbReference type="ARBA" id="ARBA00022692"/>
    </source>
</evidence>
<feature type="region of interest" description="Disordered" evidence="8">
    <location>
        <begin position="1407"/>
        <end position="1435"/>
    </location>
</feature>
<feature type="transmembrane region" description="Helical" evidence="9">
    <location>
        <begin position="832"/>
        <end position="855"/>
    </location>
</feature>
<evidence type="ECO:0000256" key="8">
    <source>
        <dbReference type="SAM" id="MobiDB-lite"/>
    </source>
</evidence>
<feature type="transmembrane region" description="Helical" evidence="9">
    <location>
        <begin position="1081"/>
        <end position="1103"/>
    </location>
</feature>
<feature type="transmembrane region" description="Helical" evidence="9">
    <location>
        <begin position="199"/>
        <end position="226"/>
    </location>
</feature>
<evidence type="ECO:0000313" key="15">
    <source>
        <dbReference type="RefSeq" id="XP_070469722.1"/>
    </source>
</evidence>
<evidence type="ECO:0000256" key="4">
    <source>
        <dbReference type="ARBA" id="ARBA00022741"/>
    </source>
</evidence>
<dbReference type="CDD" id="cd18592">
    <property type="entry name" value="ABC_6TM_MRP5_8_9_D1"/>
    <property type="match status" value="1"/>
</dbReference>
<feature type="transmembrane region" description="Helical" evidence="9">
    <location>
        <begin position="990"/>
        <end position="1009"/>
    </location>
</feature>
<feature type="transmembrane region" description="Helical" evidence="9">
    <location>
        <begin position="890"/>
        <end position="909"/>
    </location>
</feature>
<proteinExistence type="predicted"/>
<evidence type="ECO:0000256" key="2">
    <source>
        <dbReference type="ARBA" id="ARBA00022448"/>
    </source>
</evidence>
<feature type="domain" description="ABC transmembrane type-1" evidence="11">
    <location>
        <begin position="164"/>
        <end position="443"/>
    </location>
</feature>
<dbReference type="SUPFAM" id="SSF90123">
    <property type="entry name" value="ABC transporter transmembrane region"/>
    <property type="match status" value="2"/>
</dbReference>
<feature type="transmembrane region" description="Helical" evidence="9">
    <location>
        <begin position="301"/>
        <end position="321"/>
    </location>
</feature>
<name>A0ABM4NXP9_EQUPR</name>
<feature type="domain" description="ABC transporter" evidence="10">
    <location>
        <begin position="1170"/>
        <end position="1404"/>
    </location>
</feature>
<dbReference type="Pfam" id="PF00664">
    <property type="entry name" value="ABC_membrane"/>
    <property type="match status" value="2"/>
</dbReference>
<dbReference type="InterPro" id="IPR050173">
    <property type="entry name" value="ABC_transporter_C-like"/>
</dbReference>
<dbReference type="PANTHER" id="PTHR24223">
    <property type="entry name" value="ATP-BINDING CASSETTE SUB-FAMILY C"/>
    <property type="match status" value="1"/>
</dbReference>
<evidence type="ECO:0000313" key="12">
    <source>
        <dbReference type="Proteomes" id="UP001652662"/>
    </source>
</evidence>
<evidence type="ECO:0000256" key="5">
    <source>
        <dbReference type="ARBA" id="ARBA00022840"/>
    </source>
</evidence>
<dbReference type="PANTHER" id="PTHR24223:SF168">
    <property type="entry name" value="ATP-BINDING CASSETTE SUB-FAMILY C MEMBER 11"/>
    <property type="match status" value="1"/>
</dbReference>
<reference evidence="13 14" key="1">
    <citation type="submission" date="2025-05" db="UniProtKB">
        <authorList>
            <consortium name="RefSeq"/>
        </authorList>
    </citation>
    <scope>IDENTIFICATION</scope>
    <source>
        <tissue evidence="13 14">Blood</tissue>
    </source>
</reference>
<feature type="region of interest" description="Disordered" evidence="8">
    <location>
        <begin position="504"/>
        <end position="525"/>
    </location>
</feature>
<dbReference type="Gene3D" id="3.40.50.300">
    <property type="entry name" value="P-loop containing nucleotide triphosphate hydrolases"/>
    <property type="match status" value="2"/>
</dbReference>
<dbReference type="InterPro" id="IPR036640">
    <property type="entry name" value="ABC1_TM_sf"/>
</dbReference>
<dbReference type="GeneID" id="103563058"/>
<keyword evidence="3 9" id="KW-0812">Transmembrane</keyword>
<keyword evidence="4" id="KW-0547">Nucleotide-binding</keyword>
<evidence type="ECO:0000313" key="14">
    <source>
        <dbReference type="RefSeq" id="XP_070469721.1"/>
    </source>
</evidence>
<evidence type="ECO:0000259" key="11">
    <source>
        <dbReference type="PROSITE" id="PS50929"/>
    </source>
</evidence>
<protein>
    <submittedName>
        <fullName evidence="13 14">ATP-binding cassette sub-family C member 11 isoform X1</fullName>
    </submittedName>
</protein>
<dbReference type="CDD" id="cd03250">
    <property type="entry name" value="ABCC_MRP_domain1"/>
    <property type="match status" value="1"/>
</dbReference>
<dbReference type="InterPro" id="IPR003439">
    <property type="entry name" value="ABC_transporter-like_ATP-bd"/>
</dbReference>
<dbReference type="RefSeq" id="XP_070469721.1">
    <property type="nucleotide sequence ID" value="XM_070613620.1"/>
</dbReference>